<evidence type="ECO:0000256" key="10">
    <source>
        <dbReference type="ARBA" id="ARBA00023157"/>
    </source>
</evidence>
<evidence type="ECO:0000259" key="18">
    <source>
        <dbReference type="Pfam" id="PF03443"/>
    </source>
</evidence>
<keyword evidence="8" id="KW-0186">Copper</keyword>
<feature type="chain" id="PRO_5001700175" description="lytic cellulose monooxygenase (C4-dehydrogenating)" evidence="17">
    <location>
        <begin position="20"/>
        <end position="823"/>
    </location>
</feature>
<feature type="domain" description="Auxiliary Activity family 9 catalytic" evidence="18">
    <location>
        <begin position="20"/>
        <end position="222"/>
    </location>
</feature>
<keyword evidence="12" id="KW-0624">Polysaccharide degradation</keyword>
<evidence type="ECO:0000313" key="20">
    <source>
        <dbReference type="Proteomes" id="UP000027456"/>
    </source>
</evidence>
<dbReference type="AlphaFoldDB" id="A0A074RWP6"/>
<evidence type="ECO:0000256" key="9">
    <source>
        <dbReference type="ARBA" id="ARBA00023033"/>
    </source>
</evidence>
<feature type="region of interest" description="Disordered" evidence="16">
    <location>
        <begin position="497"/>
        <end position="536"/>
    </location>
</feature>
<evidence type="ECO:0000256" key="4">
    <source>
        <dbReference type="ARBA" id="ARBA00022723"/>
    </source>
</evidence>
<feature type="region of interest" description="Disordered" evidence="16">
    <location>
        <begin position="267"/>
        <end position="303"/>
    </location>
</feature>
<organism evidence="19 20">
    <name type="scientific">Rhizoctonia solani 123E</name>
    <dbReference type="NCBI Taxonomy" id="1423351"/>
    <lineage>
        <taxon>Eukaryota</taxon>
        <taxon>Fungi</taxon>
        <taxon>Dikarya</taxon>
        <taxon>Basidiomycota</taxon>
        <taxon>Agaricomycotina</taxon>
        <taxon>Agaricomycetes</taxon>
        <taxon>Cantharellales</taxon>
        <taxon>Ceratobasidiaceae</taxon>
        <taxon>Rhizoctonia</taxon>
    </lineage>
</organism>
<reference evidence="19 20" key="1">
    <citation type="submission" date="2013-12" db="EMBL/GenBank/DDBJ databases">
        <authorList>
            <person name="Cubeta M."/>
            <person name="Pakala S."/>
            <person name="Fedorova N."/>
            <person name="Thomas E."/>
            <person name="Dean R."/>
            <person name="Jabaji S."/>
            <person name="Neate S."/>
            <person name="Toda T."/>
            <person name="Tavantzis S."/>
            <person name="Vilgalys R."/>
            <person name="Bharathan N."/>
            <person name="Pakala S."/>
            <person name="Losada L.S."/>
            <person name="Zafar N."/>
            <person name="Nierman W."/>
        </authorList>
    </citation>
    <scope>NUCLEOTIDE SEQUENCE [LARGE SCALE GENOMIC DNA]</scope>
    <source>
        <strain evidence="19 20">123E</strain>
    </source>
</reference>
<feature type="region of interest" description="Disordered" evidence="16">
    <location>
        <begin position="427"/>
        <end position="448"/>
    </location>
</feature>
<comment type="catalytic activity">
    <reaction evidence="14">
        <text>[(1-&gt;4)-beta-D-glucosyl]n+m + reduced acceptor + O2 = 4-dehydro-beta-D-glucosyl-[(1-&gt;4)-beta-D-glucosyl]n-1 + [(1-&gt;4)-beta-D-glucosyl]m + acceptor + H2O.</text>
        <dbReference type="EC" id="1.14.99.56"/>
    </reaction>
</comment>
<dbReference type="EMBL" id="AZST01000176">
    <property type="protein sequence ID" value="KEP51329.1"/>
    <property type="molecule type" value="Genomic_DNA"/>
</dbReference>
<feature type="compositionally biased region" description="Low complexity" evidence="16">
    <location>
        <begin position="281"/>
        <end position="296"/>
    </location>
</feature>
<evidence type="ECO:0000256" key="7">
    <source>
        <dbReference type="ARBA" id="ARBA00023002"/>
    </source>
</evidence>
<evidence type="ECO:0000256" key="14">
    <source>
        <dbReference type="ARBA" id="ARBA00045077"/>
    </source>
</evidence>
<keyword evidence="6" id="KW-0136">Cellulose degradation</keyword>
<dbReference type="EC" id="1.14.99.56" evidence="15"/>
<comment type="subcellular location">
    <subcellularLocation>
        <location evidence="2">Secreted</location>
    </subcellularLocation>
</comment>
<keyword evidence="7" id="KW-0560">Oxidoreductase</keyword>
<evidence type="ECO:0000256" key="17">
    <source>
        <dbReference type="SAM" id="SignalP"/>
    </source>
</evidence>
<dbReference type="GO" id="GO:0046872">
    <property type="term" value="F:metal ion binding"/>
    <property type="evidence" value="ECO:0007669"/>
    <property type="project" value="UniProtKB-KW"/>
</dbReference>
<feature type="compositionally biased region" description="Low complexity" evidence="16">
    <location>
        <begin position="464"/>
        <end position="478"/>
    </location>
</feature>
<feature type="signal peptide" evidence="17">
    <location>
        <begin position="1"/>
        <end position="19"/>
    </location>
</feature>
<sequence length="823" mass="89056">MRAAITLSFLAAAVGSVSAHGYLASFLSGGVTYPGWAPFNDPYITPTPVRIERRILDNGPVTDVTHPNITCNKGGNVPTTAYADVAAGSSVTFQWDQWGSSHSGPVMTYIAKCTNGCANFKGDSGNVWVKIDQWGWDKTAVSDDRLAAQGAKWTVKIPASIAPGEYILRHEILGLHVAQAVGGAQFYPHCVQIKLTGSGTKSLPTGVALPGAYVATDPVLALTLLAGGTLKLLVAAVMAKHNTLLDSSLQTTYVRVGRGMIKVTQYEKQDTATRQTDRDQPSSIHSFDSSSQPPSSRVGKMPAWVSKFKRVKKDKKASVDTLDQQSVDQDPSGHVEKHESLAPPPTQHAGMLTPPSSPIPTHHPLRTVHSHNDLPTSAHPNDMWTSIAQLESELVARYGRGAVPQLEALRERMQNEHEQPVYQQIEWADDPPNQRSRVRTRTETLPSRTRPVPRAFVDDLDVCSSQSSPIQPSISTSIEEGDSDDAAAYLQALGLEPSIPKEAKPKTRVHAQSSNSQTRHRQPARSATLPTHPTENSQDALIASIVNNPSPEVLEQYMASRHPLSRSYYTTPRAHSNEALDPSVSSRSASPMHTPDSPAARSQSSRRDLPPRPPPPNTSVPYTPRTRLYTQDSPVHHSPASFSRISPRPQHSPMSLTVPSPHTSRSSPSTTGSQLALPLVRVRITCPPQRGALRQLPALVLLDTHARASFAASTWAQMVTYCARNAGVSIARRGGQGTLSISVEERMAELTTPGGGRGVGDDEVGFGLGYYVSVEMRLEGEVEDHRVDEGSVPVATMSVPLPTTLGEIAIVFRERKDIRKALS</sequence>
<evidence type="ECO:0000256" key="12">
    <source>
        <dbReference type="ARBA" id="ARBA00023326"/>
    </source>
</evidence>
<dbReference type="OrthoDB" id="3221723at2759"/>
<evidence type="ECO:0000256" key="5">
    <source>
        <dbReference type="ARBA" id="ARBA00022729"/>
    </source>
</evidence>
<feature type="compositionally biased region" description="Basic and acidic residues" evidence="16">
    <location>
        <begin position="331"/>
        <end position="340"/>
    </location>
</feature>
<feature type="compositionally biased region" description="Low complexity" evidence="16">
    <location>
        <begin position="659"/>
        <end position="673"/>
    </location>
</feature>
<keyword evidence="11" id="KW-0119">Carbohydrate metabolism</keyword>
<dbReference type="PANTHER" id="PTHR33353:SF10">
    <property type="entry name" value="ENDO-BETA-1,4-GLUCANASE D"/>
    <property type="match status" value="1"/>
</dbReference>
<dbReference type="HOGENOM" id="CLU_018064_0_0_1"/>
<feature type="region of interest" description="Disordered" evidence="16">
    <location>
        <begin position="574"/>
        <end position="674"/>
    </location>
</feature>
<evidence type="ECO:0000256" key="15">
    <source>
        <dbReference type="ARBA" id="ARBA00047174"/>
    </source>
</evidence>
<keyword evidence="5 17" id="KW-0732">Signal</keyword>
<dbReference type="InterPro" id="IPR049892">
    <property type="entry name" value="AA9"/>
</dbReference>
<dbReference type="GO" id="GO:0016787">
    <property type="term" value="F:hydrolase activity"/>
    <property type="evidence" value="ECO:0007669"/>
    <property type="project" value="UniProtKB-KW"/>
</dbReference>
<evidence type="ECO:0000256" key="11">
    <source>
        <dbReference type="ARBA" id="ARBA00023277"/>
    </source>
</evidence>
<dbReference type="Proteomes" id="UP000027456">
    <property type="component" value="Unassembled WGS sequence"/>
</dbReference>
<evidence type="ECO:0000256" key="3">
    <source>
        <dbReference type="ARBA" id="ARBA00022525"/>
    </source>
</evidence>
<keyword evidence="19" id="KW-0378">Hydrolase</keyword>
<keyword evidence="3" id="KW-0964">Secreted</keyword>
<accession>A0A074RWP6</accession>
<evidence type="ECO:0000256" key="2">
    <source>
        <dbReference type="ARBA" id="ARBA00004613"/>
    </source>
</evidence>
<dbReference type="GO" id="GO:0005576">
    <property type="term" value="C:extracellular region"/>
    <property type="evidence" value="ECO:0007669"/>
    <property type="project" value="UniProtKB-SubCell"/>
</dbReference>
<keyword evidence="9" id="KW-0503">Monooxygenase</keyword>
<keyword evidence="4" id="KW-0479">Metal-binding</keyword>
<evidence type="ECO:0000256" key="1">
    <source>
        <dbReference type="ARBA" id="ARBA00001973"/>
    </source>
</evidence>
<dbReference type="Pfam" id="PF03443">
    <property type="entry name" value="AA9"/>
    <property type="match status" value="1"/>
</dbReference>
<feature type="region of interest" description="Disordered" evidence="16">
    <location>
        <begin position="461"/>
        <end position="482"/>
    </location>
</feature>
<keyword evidence="10" id="KW-1015">Disulfide bond</keyword>
<proteinExistence type="inferred from homology"/>
<dbReference type="PANTHER" id="PTHR33353">
    <property type="entry name" value="PUTATIVE (AFU_ORTHOLOGUE AFUA_1G12560)-RELATED"/>
    <property type="match status" value="1"/>
</dbReference>
<gene>
    <name evidence="19" type="ORF">V565_063380</name>
</gene>
<feature type="region of interest" description="Disordered" evidence="16">
    <location>
        <begin position="315"/>
        <end position="363"/>
    </location>
</feature>
<dbReference type="CDD" id="cd21175">
    <property type="entry name" value="LPMO_AA9"/>
    <property type="match status" value="1"/>
</dbReference>
<evidence type="ECO:0000313" key="19">
    <source>
        <dbReference type="EMBL" id="KEP51329.1"/>
    </source>
</evidence>
<evidence type="ECO:0000256" key="16">
    <source>
        <dbReference type="SAM" id="MobiDB-lite"/>
    </source>
</evidence>
<dbReference type="Gene3D" id="2.70.50.70">
    <property type="match status" value="1"/>
</dbReference>
<comment type="caution">
    <text evidence="19">The sequence shown here is derived from an EMBL/GenBank/DDBJ whole genome shotgun (WGS) entry which is preliminary data.</text>
</comment>
<keyword evidence="20" id="KW-1185">Reference proteome</keyword>
<dbReference type="GO" id="GO:0004497">
    <property type="term" value="F:monooxygenase activity"/>
    <property type="evidence" value="ECO:0007669"/>
    <property type="project" value="UniProtKB-KW"/>
</dbReference>
<comment type="similarity">
    <text evidence="13">Belongs to the polysaccharide monooxygenase AA9 family.</text>
</comment>
<evidence type="ECO:0000256" key="13">
    <source>
        <dbReference type="ARBA" id="ARBA00044502"/>
    </source>
</evidence>
<feature type="compositionally biased region" description="Basic and acidic residues" evidence="16">
    <location>
        <begin position="267"/>
        <end position="280"/>
    </location>
</feature>
<dbReference type="InterPro" id="IPR005103">
    <property type="entry name" value="AA9_LPMO"/>
</dbReference>
<evidence type="ECO:0000256" key="6">
    <source>
        <dbReference type="ARBA" id="ARBA00023001"/>
    </source>
</evidence>
<dbReference type="STRING" id="1423351.A0A074RWP6"/>
<dbReference type="GO" id="GO:0030245">
    <property type="term" value="P:cellulose catabolic process"/>
    <property type="evidence" value="ECO:0007669"/>
    <property type="project" value="UniProtKB-KW"/>
</dbReference>
<comment type="cofactor">
    <cofactor evidence="1">
        <name>Cu(2+)</name>
        <dbReference type="ChEBI" id="CHEBI:29036"/>
    </cofactor>
</comment>
<protein>
    <recommendedName>
        <fullName evidence="15">lytic cellulose monooxygenase (C4-dehydrogenating)</fullName>
        <ecNumber evidence="15">1.14.99.56</ecNumber>
    </recommendedName>
</protein>
<name>A0A074RWP6_9AGAM</name>
<evidence type="ECO:0000256" key="8">
    <source>
        <dbReference type="ARBA" id="ARBA00023008"/>
    </source>
</evidence>